<dbReference type="Proteomes" id="UP001219518">
    <property type="component" value="Unassembled WGS sequence"/>
</dbReference>
<dbReference type="InterPro" id="IPR036085">
    <property type="entry name" value="PAZ_dom_sf"/>
</dbReference>
<dbReference type="SUPFAM" id="SSF53098">
    <property type="entry name" value="Ribonuclease H-like"/>
    <property type="match status" value="1"/>
</dbReference>
<keyword evidence="2" id="KW-0217">Developmental protein</keyword>
<dbReference type="CDD" id="cd02845">
    <property type="entry name" value="PAZ_piwi_like"/>
    <property type="match status" value="1"/>
</dbReference>
<gene>
    <name evidence="11" type="ORF">KUF71_003747</name>
</gene>
<dbReference type="AlphaFoldDB" id="A0AAE1GUS6"/>
<dbReference type="FunFam" id="3.30.420.10:FF:000014">
    <property type="entry name" value="Piwi-like RNA-mediated gene silencing 1"/>
    <property type="match status" value="1"/>
</dbReference>
<accession>A0AAE1GUS6</accession>
<evidence type="ECO:0000313" key="12">
    <source>
        <dbReference type="Proteomes" id="UP001219518"/>
    </source>
</evidence>
<dbReference type="Gene3D" id="3.40.50.2300">
    <property type="match status" value="1"/>
</dbReference>
<dbReference type="GO" id="GO:0005737">
    <property type="term" value="C:cytoplasm"/>
    <property type="evidence" value="ECO:0007669"/>
    <property type="project" value="UniProtKB-SubCell"/>
</dbReference>
<comment type="subcellular location">
    <subcellularLocation>
        <location evidence="1">Cytoplasm</location>
    </subcellularLocation>
</comment>
<proteinExistence type="inferred from homology"/>
<sequence length="884" mass="99012">MAGRAGRGAALQEALRKRQSEPGSQEPPAVQCVPTIARGRAALFQALAGGAKSLPSESVPGSIAQGAPPSLPAGRASLLSLARGRSLIRQETSPGDEAATTAEIAQRVAELSVEETRERPPVIRKGDSGKPIRASANYVRLLCEPGKGFFEYEVRFSPDVDSKQMRFKLMNACHATYGRVKTFDGVVLYLPIKLPDTTTVITTSHPVDNSSVTIKIIYKKTRRLGECTHFYNVLFNKIFKILNFARMGRQHYNPAASSAIPQHKLEIWPGYVTAIDEYEGGIMLNINASHRILRQLTCYDVIQEALQKNREEWKRLVQKDLIGACVLTRYNNKLYRVDDVDFNINPLSTFANRTGGETSFQDYYLKQYDIKIKDPRQPMLISKLKERTGPRPREGTEDTLICLVPELCHMTGLTDSMTQDFKIMKDIATYTRITPNQRQLALKKFIRSVKDNPEAAKVFSDWGLIIEDQTVAFEARQVPGETIILGKGKTVPSGPKCDWSSAACNSNVLSAVDLTHWAVICTQRDERTVRNFADCMKRVGQQMGIEVNNPQFLILPNDRTETYVKMLRENIKPPLQLMVTVCPTSRDDRYSAIKKICCADAPIASQVINTRTISKEDKLRSVTQKIALQINCKLGGSLWAVKIPFEGLMVCGMDVYHDASKRGSSVTGFVASLNQPLTRWFSKTVFQTPGQELVDGLKVCLVSALKKYHDVNGSFPDRIVMYRDGVGDGQLKHAAEWEIPQIVSCFSIVNASYSPKLTVVIVQKRINCRIFQELSPGSFANPPPGTVVDHTVTRRDWYDFFLVSQYSNQGTVTPTHYVVIHDGCQMKVDHIQRLSFKLTHMYYNWPGTVRVPAPCQYAHKLAYLVGQSIHKDASDKLSDRLFFL</sequence>
<dbReference type="InterPro" id="IPR003165">
    <property type="entry name" value="Piwi"/>
</dbReference>
<dbReference type="InterPro" id="IPR003100">
    <property type="entry name" value="PAZ_dom"/>
</dbReference>
<evidence type="ECO:0000313" key="11">
    <source>
        <dbReference type="EMBL" id="KAK3909148.1"/>
    </source>
</evidence>
<keyword evidence="4" id="KW-0221">Differentiation</keyword>
<keyword evidence="6" id="KW-0943">RNA-mediated gene silencing</keyword>
<keyword evidence="12" id="KW-1185">Reference proteome</keyword>
<dbReference type="SMART" id="SM00949">
    <property type="entry name" value="PAZ"/>
    <property type="match status" value="1"/>
</dbReference>
<organism evidence="11 12">
    <name type="scientific">Frankliniella fusca</name>
    <dbReference type="NCBI Taxonomy" id="407009"/>
    <lineage>
        <taxon>Eukaryota</taxon>
        <taxon>Metazoa</taxon>
        <taxon>Ecdysozoa</taxon>
        <taxon>Arthropoda</taxon>
        <taxon>Hexapoda</taxon>
        <taxon>Insecta</taxon>
        <taxon>Pterygota</taxon>
        <taxon>Neoptera</taxon>
        <taxon>Paraneoptera</taxon>
        <taxon>Thysanoptera</taxon>
        <taxon>Terebrantia</taxon>
        <taxon>Thripoidea</taxon>
        <taxon>Thripidae</taxon>
        <taxon>Frankliniella</taxon>
    </lineage>
</organism>
<evidence type="ECO:0000256" key="3">
    <source>
        <dbReference type="ARBA" id="ARBA00022490"/>
    </source>
</evidence>
<dbReference type="GO" id="GO:0030154">
    <property type="term" value="P:cell differentiation"/>
    <property type="evidence" value="ECO:0007669"/>
    <property type="project" value="UniProtKB-KW"/>
</dbReference>
<reference evidence="11" key="2">
    <citation type="journal article" date="2023" name="BMC Genomics">
        <title>Pest status, molecular evolution, and epigenetic factors derived from the genome assembly of Frankliniella fusca, a thysanopteran phytovirus vector.</title>
        <authorList>
            <person name="Catto M.A."/>
            <person name="Labadie P.E."/>
            <person name="Jacobson A.L."/>
            <person name="Kennedy G.G."/>
            <person name="Srinivasan R."/>
            <person name="Hunt B.G."/>
        </authorList>
    </citation>
    <scope>NUCLEOTIDE SEQUENCE</scope>
    <source>
        <strain evidence="11">PL_HMW_Pooled</strain>
    </source>
</reference>
<dbReference type="SUPFAM" id="SSF101690">
    <property type="entry name" value="PAZ domain"/>
    <property type="match status" value="1"/>
</dbReference>
<evidence type="ECO:0000256" key="5">
    <source>
        <dbReference type="ARBA" id="ARBA00022884"/>
    </source>
</evidence>
<dbReference type="Gene3D" id="3.30.420.10">
    <property type="entry name" value="Ribonuclease H-like superfamily/Ribonuclease H"/>
    <property type="match status" value="1"/>
</dbReference>
<evidence type="ECO:0000259" key="9">
    <source>
        <dbReference type="PROSITE" id="PS50821"/>
    </source>
</evidence>
<dbReference type="InterPro" id="IPR012337">
    <property type="entry name" value="RNaseH-like_sf"/>
</dbReference>
<evidence type="ECO:0000259" key="10">
    <source>
        <dbReference type="PROSITE" id="PS50822"/>
    </source>
</evidence>
<feature type="domain" description="Piwi" evidence="10">
    <location>
        <begin position="577"/>
        <end position="870"/>
    </location>
</feature>
<dbReference type="CDD" id="cd04658">
    <property type="entry name" value="Piwi_piwi-like_Euk"/>
    <property type="match status" value="1"/>
</dbReference>
<reference evidence="11" key="1">
    <citation type="submission" date="2021-07" db="EMBL/GenBank/DDBJ databases">
        <authorList>
            <person name="Catto M.A."/>
            <person name="Jacobson A."/>
            <person name="Kennedy G."/>
            <person name="Labadie P."/>
            <person name="Hunt B.G."/>
            <person name="Srinivasan R."/>
        </authorList>
    </citation>
    <scope>NUCLEOTIDE SEQUENCE</scope>
    <source>
        <strain evidence="11">PL_HMW_Pooled</strain>
        <tissue evidence="11">Head</tissue>
    </source>
</reference>
<comment type="similarity">
    <text evidence="7">Belongs to the argonaute family. Piwi subfamily.</text>
</comment>
<dbReference type="Pfam" id="PF23278">
    <property type="entry name" value="Piwi_N"/>
    <property type="match status" value="1"/>
</dbReference>
<dbReference type="EMBL" id="JAHWGI010000085">
    <property type="protein sequence ID" value="KAK3909148.1"/>
    <property type="molecule type" value="Genomic_DNA"/>
</dbReference>
<evidence type="ECO:0000256" key="6">
    <source>
        <dbReference type="ARBA" id="ARBA00023158"/>
    </source>
</evidence>
<dbReference type="SMART" id="SM00950">
    <property type="entry name" value="Piwi"/>
    <property type="match status" value="1"/>
</dbReference>
<dbReference type="GO" id="GO:0140965">
    <property type="term" value="P:secondary piRNA processing"/>
    <property type="evidence" value="ECO:0007669"/>
    <property type="project" value="UniProtKB-ARBA"/>
</dbReference>
<feature type="region of interest" description="Disordered" evidence="8">
    <location>
        <begin position="1"/>
        <end position="30"/>
    </location>
</feature>
<dbReference type="FunFam" id="2.170.260.10:FF:000003">
    <property type="entry name" value="Piwi-like RNA-mediated gene silencing 2"/>
    <property type="match status" value="1"/>
</dbReference>
<name>A0AAE1GUS6_9NEOP</name>
<evidence type="ECO:0000256" key="2">
    <source>
        <dbReference type="ARBA" id="ARBA00022473"/>
    </source>
</evidence>
<dbReference type="Gene3D" id="2.170.260.10">
    <property type="entry name" value="paz domain"/>
    <property type="match status" value="1"/>
</dbReference>
<keyword evidence="3" id="KW-0963">Cytoplasm</keyword>
<protein>
    <submittedName>
        <fullName evidence="11">Piwi-like protein Ago3</fullName>
    </submittedName>
</protein>
<dbReference type="Pfam" id="PF02170">
    <property type="entry name" value="PAZ"/>
    <property type="match status" value="1"/>
</dbReference>
<dbReference type="PANTHER" id="PTHR22891">
    <property type="entry name" value="EUKARYOTIC TRANSLATION INITIATION FACTOR 2C"/>
    <property type="match status" value="1"/>
</dbReference>
<dbReference type="PROSITE" id="PS50821">
    <property type="entry name" value="PAZ"/>
    <property type="match status" value="1"/>
</dbReference>
<dbReference type="Pfam" id="PF02171">
    <property type="entry name" value="Piwi"/>
    <property type="match status" value="1"/>
</dbReference>
<evidence type="ECO:0000256" key="1">
    <source>
        <dbReference type="ARBA" id="ARBA00004496"/>
    </source>
</evidence>
<dbReference type="PROSITE" id="PS50822">
    <property type="entry name" value="PIWI"/>
    <property type="match status" value="1"/>
</dbReference>
<evidence type="ECO:0000256" key="4">
    <source>
        <dbReference type="ARBA" id="ARBA00022782"/>
    </source>
</evidence>
<keyword evidence="5" id="KW-0694">RNA-binding</keyword>
<dbReference type="GO" id="GO:0003723">
    <property type="term" value="F:RNA binding"/>
    <property type="evidence" value="ECO:0007669"/>
    <property type="project" value="UniProtKB-KW"/>
</dbReference>
<evidence type="ECO:0000256" key="7">
    <source>
        <dbReference type="ARBA" id="ARBA00038291"/>
    </source>
</evidence>
<dbReference type="InterPro" id="IPR036397">
    <property type="entry name" value="RNaseH_sf"/>
</dbReference>
<evidence type="ECO:0000256" key="8">
    <source>
        <dbReference type="SAM" id="MobiDB-lite"/>
    </source>
</evidence>
<feature type="domain" description="PAZ" evidence="9">
    <location>
        <begin position="297"/>
        <end position="412"/>
    </location>
</feature>
<comment type="caution">
    <text evidence="11">The sequence shown here is derived from an EMBL/GenBank/DDBJ whole genome shotgun (WGS) entry which is preliminary data.</text>
</comment>